<comment type="caution">
    <text evidence="1">The sequence shown here is derived from an EMBL/GenBank/DDBJ whole genome shotgun (WGS) entry which is preliminary data.</text>
</comment>
<name>A0A094YI03_9BACT</name>
<dbReference type="AlphaFoldDB" id="A0A094YI03"/>
<organism evidence="1 2">
    <name type="scientific">Leptospirillum ferriphilum</name>
    <dbReference type="NCBI Taxonomy" id="178606"/>
    <lineage>
        <taxon>Bacteria</taxon>
        <taxon>Pseudomonadati</taxon>
        <taxon>Nitrospirota</taxon>
        <taxon>Nitrospiria</taxon>
        <taxon>Nitrospirales</taxon>
        <taxon>Nitrospiraceae</taxon>
        <taxon>Leptospirillum</taxon>
    </lineage>
</organism>
<evidence type="ECO:0000313" key="1">
    <source>
        <dbReference type="EMBL" id="KGA92831.1"/>
    </source>
</evidence>
<accession>A0A094YI03</accession>
<gene>
    <name evidence="1" type="ORF">LptCag_1665</name>
</gene>
<dbReference type="PATRIC" id="fig|178606.4.peg.2424"/>
<sequence>MIGTAFIDGGHFFLLKSESLSLSGVHCNKKSNFEDGIFQEWL</sequence>
<evidence type="ECO:0000313" key="2">
    <source>
        <dbReference type="Proteomes" id="UP000029452"/>
    </source>
</evidence>
<dbReference type="Proteomes" id="UP000029452">
    <property type="component" value="Unassembled WGS sequence"/>
</dbReference>
<proteinExistence type="predicted"/>
<dbReference type="EMBL" id="JPGK01000011">
    <property type="protein sequence ID" value="KGA92831.1"/>
    <property type="molecule type" value="Genomic_DNA"/>
</dbReference>
<protein>
    <submittedName>
        <fullName evidence="1">Uncharacterized protein</fullName>
    </submittedName>
</protein>
<reference evidence="1 2" key="1">
    <citation type="submission" date="2014-06" db="EMBL/GenBank/DDBJ databases">
        <title>Draft genome sequence of iron oxidizing acidophile Leptospirillum ferriphilum DSM14647.</title>
        <authorList>
            <person name="Cardenas J.P."/>
            <person name="Lazcano M."/>
            <person name="Ossandon F.J."/>
            <person name="Corbett M."/>
            <person name="Holmes D.S."/>
            <person name="Watkin E."/>
        </authorList>
    </citation>
    <scope>NUCLEOTIDE SEQUENCE [LARGE SCALE GENOMIC DNA]</scope>
    <source>
        <strain evidence="1 2">DSM 14647</strain>
    </source>
</reference>